<dbReference type="Pfam" id="PF04193">
    <property type="entry name" value="PQ-loop"/>
    <property type="match status" value="1"/>
</dbReference>
<dbReference type="Proteomes" id="UP000307217">
    <property type="component" value="Unassembled WGS sequence"/>
</dbReference>
<evidence type="ECO:0000313" key="7">
    <source>
        <dbReference type="Proteomes" id="UP000307217"/>
    </source>
</evidence>
<evidence type="ECO:0000256" key="3">
    <source>
        <dbReference type="ARBA" id="ARBA00022989"/>
    </source>
</evidence>
<keyword evidence="3 5" id="KW-1133">Transmembrane helix</keyword>
<organism evidence="6 7">
    <name type="scientific">Pseudoalteromonas aurantia</name>
    <dbReference type="NCBI Taxonomy" id="43654"/>
    <lineage>
        <taxon>Bacteria</taxon>
        <taxon>Pseudomonadati</taxon>
        <taxon>Pseudomonadota</taxon>
        <taxon>Gammaproteobacteria</taxon>
        <taxon>Alteromonadales</taxon>
        <taxon>Pseudoalteromonadaceae</taxon>
        <taxon>Pseudoalteromonas</taxon>
    </lineage>
</organism>
<evidence type="ECO:0000256" key="5">
    <source>
        <dbReference type="SAM" id="Phobius"/>
    </source>
</evidence>
<feature type="transmembrane region" description="Helical" evidence="5">
    <location>
        <begin position="33"/>
        <end position="54"/>
    </location>
</feature>
<evidence type="ECO:0000313" key="6">
    <source>
        <dbReference type="EMBL" id="TMO69027.1"/>
    </source>
</evidence>
<protein>
    <recommendedName>
        <fullName evidence="8">PQ-loop repeat-containing protein</fullName>
    </recommendedName>
</protein>
<dbReference type="EMBL" id="PNBX01000025">
    <property type="protein sequence ID" value="TMO69027.1"/>
    <property type="molecule type" value="Genomic_DNA"/>
</dbReference>
<evidence type="ECO:0000256" key="2">
    <source>
        <dbReference type="ARBA" id="ARBA00022692"/>
    </source>
</evidence>
<gene>
    <name evidence="6" type="ORF">CWC19_06780</name>
</gene>
<comment type="subcellular location">
    <subcellularLocation>
        <location evidence="1">Membrane</location>
        <topology evidence="1">Multi-pass membrane protein</topology>
    </subcellularLocation>
</comment>
<feature type="transmembrane region" description="Helical" evidence="5">
    <location>
        <begin position="6"/>
        <end position="21"/>
    </location>
</feature>
<evidence type="ECO:0000256" key="4">
    <source>
        <dbReference type="ARBA" id="ARBA00023136"/>
    </source>
</evidence>
<evidence type="ECO:0008006" key="8">
    <source>
        <dbReference type="Google" id="ProtNLM"/>
    </source>
</evidence>
<dbReference type="RefSeq" id="WP_138591170.1">
    <property type="nucleotide sequence ID" value="NZ_PNBX01000025.1"/>
</dbReference>
<name>A0A5S3VAX3_9GAMM</name>
<feature type="transmembrane region" description="Helical" evidence="5">
    <location>
        <begin position="91"/>
        <end position="109"/>
    </location>
</feature>
<feature type="transmembrane region" description="Helical" evidence="5">
    <location>
        <begin position="60"/>
        <end position="79"/>
    </location>
</feature>
<dbReference type="InterPro" id="IPR006603">
    <property type="entry name" value="PQ-loop_rpt"/>
</dbReference>
<keyword evidence="2 5" id="KW-0812">Transmembrane</keyword>
<evidence type="ECO:0000256" key="1">
    <source>
        <dbReference type="ARBA" id="ARBA00004141"/>
    </source>
</evidence>
<accession>A0A5S3VAX3</accession>
<dbReference type="OrthoDB" id="6314474at2"/>
<feature type="transmembrane region" description="Helical" evidence="5">
    <location>
        <begin position="115"/>
        <end position="132"/>
    </location>
</feature>
<dbReference type="GO" id="GO:0016020">
    <property type="term" value="C:membrane"/>
    <property type="evidence" value="ECO:0007669"/>
    <property type="project" value="UniProtKB-SubCell"/>
</dbReference>
<reference evidence="7" key="2">
    <citation type="submission" date="2019-06" db="EMBL/GenBank/DDBJ databases">
        <title>Co-occurence of chitin degradation, pigmentation and bioactivity in marine Pseudoalteromonas.</title>
        <authorList>
            <person name="Sonnenschein E.C."/>
            <person name="Bech P.K."/>
        </authorList>
    </citation>
    <scope>NUCLEOTIDE SEQUENCE [LARGE SCALE GENOMIC DNA]</scope>
    <source>
        <strain evidence="7">S3790</strain>
    </source>
</reference>
<sequence length="204" mass="22947">MAIYLPIISSLILMFSFLPLVKKIRKNRSVSGLSLLMMSFGVAQSSYFIAYNVFFDRLFMMLPFLVTGMLSSLILYYFVRYNACSQQRRQLAMMLGLSVLPFFLLLSPLVTAAELFTWLTFVGLIMSSLRVMPQTYKTIKSKDVANLSVGYFSLQFLAGGVGLSAELNMAQVSVAHLMTFVMILLTNAAQMGCILYYRRRPAVA</sequence>
<comment type="caution">
    <text evidence="6">The sequence shown here is derived from an EMBL/GenBank/DDBJ whole genome shotgun (WGS) entry which is preliminary data.</text>
</comment>
<dbReference type="Gene3D" id="1.20.1280.290">
    <property type="match status" value="2"/>
</dbReference>
<feature type="transmembrane region" description="Helical" evidence="5">
    <location>
        <begin position="177"/>
        <end position="197"/>
    </location>
</feature>
<dbReference type="AlphaFoldDB" id="A0A5S3VAX3"/>
<feature type="transmembrane region" description="Helical" evidence="5">
    <location>
        <begin position="144"/>
        <end position="165"/>
    </location>
</feature>
<reference evidence="6 7" key="1">
    <citation type="submission" date="2018-01" db="EMBL/GenBank/DDBJ databases">
        <authorList>
            <person name="Paulsen S."/>
            <person name="Gram L.K."/>
        </authorList>
    </citation>
    <scope>NUCLEOTIDE SEQUENCE [LARGE SCALE GENOMIC DNA]</scope>
    <source>
        <strain evidence="6 7">S3790</strain>
    </source>
</reference>
<proteinExistence type="predicted"/>
<keyword evidence="4 5" id="KW-0472">Membrane</keyword>